<dbReference type="PROSITE" id="PS51084">
    <property type="entry name" value="HIT_2"/>
    <property type="match status" value="1"/>
</dbReference>
<dbReference type="Pfam" id="PF01230">
    <property type="entry name" value="HIT"/>
    <property type="match status" value="1"/>
</dbReference>
<feature type="binding site" evidence="3">
    <location>
        <position position="52"/>
    </location>
    <ligand>
        <name>substrate</name>
    </ligand>
</feature>
<accession>A0A7C3IU55</accession>
<dbReference type="GO" id="GO:0003824">
    <property type="term" value="F:catalytic activity"/>
    <property type="evidence" value="ECO:0007669"/>
    <property type="project" value="InterPro"/>
</dbReference>
<name>A0A7C3IU55_UNCW3</name>
<reference evidence="7" key="1">
    <citation type="journal article" date="2020" name="mSystems">
        <title>Genome- and Community-Level Interaction Insights into Carbon Utilization and Element Cycling Functions of Hydrothermarchaeota in Hydrothermal Sediment.</title>
        <authorList>
            <person name="Zhou Z."/>
            <person name="Liu Y."/>
            <person name="Xu W."/>
            <person name="Pan J."/>
            <person name="Luo Z.H."/>
            <person name="Li M."/>
        </authorList>
    </citation>
    <scope>NUCLEOTIDE SEQUENCE [LARGE SCALE GENOMIC DNA]</scope>
    <source>
        <strain evidence="6">SpSt-265</strain>
        <strain evidence="7">SpSt-465</strain>
    </source>
</reference>
<feature type="binding site" evidence="3">
    <location>
        <begin position="114"/>
        <end position="117"/>
    </location>
    <ligand>
        <name>substrate</name>
    </ligand>
</feature>
<dbReference type="CDD" id="cd01275">
    <property type="entry name" value="FHIT"/>
    <property type="match status" value="1"/>
</dbReference>
<evidence type="ECO:0000256" key="1">
    <source>
        <dbReference type="ARBA" id="ARBA00022741"/>
    </source>
</evidence>
<dbReference type="InterPro" id="IPR052908">
    <property type="entry name" value="AP-4-A_phosphorylase"/>
</dbReference>
<proteinExistence type="predicted"/>
<keyword evidence="1" id="KW-0547">Nucleotide-binding</keyword>
<dbReference type="PANTHER" id="PTHR42997">
    <property type="entry name" value="HIT FAMILY HYDROLASE"/>
    <property type="match status" value="1"/>
</dbReference>
<dbReference type="GO" id="GO:0000166">
    <property type="term" value="F:nucleotide binding"/>
    <property type="evidence" value="ECO:0007669"/>
    <property type="project" value="UniProtKB-KW"/>
</dbReference>
<gene>
    <name evidence="6" type="ORF">ENP94_06380</name>
    <name evidence="7" type="ORF">ENS16_00075</name>
</gene>
<dbReference type="Gene3D" id="3.30.428.10">
    <property type="entry name" value="HIT-like"/>
    <property type="match status" value="1"/>
</dbReference>
<dbReference type="EMBL" id="DSLG01000007">
    <property type="protein sequence ID" value="HEA87616.1"/>
    <property type="molecule type" value="Genomic_DNA"/>
</dbReference>
<evidence type="ECO:0000313" key="6">
    <source>
        <dbReference type="EMBL" id="HEA87616.1"/>
    </source>
</evidence>
<sequence>MERLWAPWRAEYIMKNPACEKGGCLFCRLKRSRNDRDNLVLFRGRTALVVMNRFPYNSGHLMVAPLRHTASIELLKPGEAAELLTLIGRCVRALKREYKPQGFNIGANLGAVAGAGVPGHLHFHIVPRWQGDTNFMPLLGETKVVSEHLRTTYDRLKPRFQR</sequence>
<feature type="binding site" evidence="3">
    <location>
        <position position="124"/>
    </location>
    <ligand>
        <name>substrate</name>
    </ligand>
</feature>
<evidence type="ECO:0000256" key="4">
    <source>
        <dbReference type="PROSITE-ProRule" id="PRU00464"/>
    </source>
</evidence>
<organism evidence="7">
    <name type="scientific">candidate division WOR-3 bacterium</name>
    <dbReference type="NCBI Taxonomy" id="2052148"/>
    <lineage>
        <taxon>Bacteria</taxon>
        <taxon>Bacteria division WOR-3</taxon>
    </lineage>
</organism>
<comment type="caution">
    <text evidence="7">The sequence shown here is derived from an EMBL/GenBank/DDBJ whole genome shotgun (WGS) entry which is preliminary data.</text>
</comment>
<protein>
    <submittedName>
        <fullName evidence="7">HIT domain-containing protein</fullName>
    </submittedName>
</protein>
<evidence type="ECO:0000259" key="5">
    <source>
        <dbReference type="PROSITE" id="PS51084"/>
    </source>
</evidence>
<dbReference type="InterPro" id="IPR036265">
    <property type="entry name" value="HIT-like_sf"/>
</dbReference>
<dbReference type="InterPro" id="IPR039383">
    <property type="entry name" value="FHIT"/>
</dbReference>
<dbReference type="InterPro" id="IPR011146">
    <property type="entry name" value="HIT-like"/>
</dbReference>
<feature type="domain" description="HIT" evidence="5">
    <location>
        <begin position="25"/>
        <end position="135"/>
    </location>
</feature>
<dbReference type="SUPFAM" id="SSF54197">
    <property type="entry name" value="HIT-like"/>
    <property type="match status" value="1"/>
</dbReference>
<evidence type="ECO:0000256" key="2">
    <source>
        <dbReference type="PIRSR" id="PIRSR639383-1"/>
    </source>
</evidence>
<dbReference type="PANTHER" id="PTHR42997:SF1">
    <property type="entry name" value="AP-4-A PHOSPHORYLASE"/>
    <property type="match status" value="1"/>
</dbReference>
<evidence type="ECO:0000256" key="3">
    <source>
        <dbReference type="PIRSR" id="PIRSR639383-2"/>
    </source>
</evidence>
<feature type="active site" description="Tele-AMP-histidine intermediate" evidence="2">
    <location>
        <position position="122"/>
    </location>
</feature>
<feature type="short sequence motif" description="Histidine triad motif" evidence="4">
    <location>
        <begin position="120"/>
        <end position="124"/>
    </location>
</feature>
<evidence type="ECO:0000313" key="7">
    <source>
        <dbReference type="EMBL" id="HFJ53081.1"/>
    </source>
</evidence>
<dbReference type="EMBL" id="DSTU01000001">
    <property type="protein sequence ID" value="HFJ53081.1"/>
    <property type="molecule type" value="Genomic_DNA"/>
</dbReference>
<dbReference type="AlphaFoldDB" id="A0A7C3IU55"/>